<dbReference type="OrthoDB" id="3129562at2759"/>
<proteinExistence type="predicted"/>
<feature type="compositionally biased region" description="Basic and acidic residues" evidence="1">
    <location>
        <begin position="64"/>
        <end position="86"/>
    </location>
</feature>
<dbReference type="Proteomes" id="UP000807342">
    <property type="component" value="Unassembled WGS sequence"/>
</dbReference>
<feature type="compositionally biased region" description="Polar residues" evidence="1">
    <location>
        <begin position="220"/>
        <end position="244"/>
    </location>
</feature>
<evidence type="ECO:0000256" key="1">
    <source>
        <dbReference type="SAM" id="MobiDB-lite"/>
    </source>
</evidence>
<feature type="region of interest" description="Disordered" evidence="1">
    <location>
        <begin position="215"/>
        <end position="244"/>
    </location>
</feature>
<dbReference type="EMBL" id="MU153493">
    <property type="protein sequence ID" value="KAF9439753.1"/>
    <property type="molecule type" value="Genomic_DNA"/>
</dbReference>
<dbReference type="AlphaFoldDB" id="A0A9P5WW52"/>
<gene>
    <name evidence="2" type="ORF">P691DRAFT_768953</name>
</gene>
<organism evidence="2 3">
    <name type="scientific">Macrolepiota fuliginosa MF-IS2</name>
    <dbReference type="NCBI Taxonomy" id="1400762"/>
    <lineage>
        <taxon>Eukaryota</taxon>
        <taxon>Fungi</taxon>
        <taxon>Dikarya</taxon>
        <taxon>Basidiomycota</taxon>
        <taxon>Agaricomycotina</taxon>
        <taxon>Agaricomycetes</taxon>
        <taxon>Agaricomycetidae</taxon>
        <taxon>Agaricales</taxon>
        <taxon>Agaricineae</taxon>
        <taxon>Agaricaceae</taxon>
        <taxon>Macrolepiota</taxon>
    </lineage>
</organism>
<feature type="compositionally biased region" description="Basic and acidic residues" evidence="1">
    <location>
        <begin position="111"/>
        <end position="123"/>
    </location>
</feature>
<feature type="region of interest" description="Disordered" evidence="1">
    <location>
        <begin position="31"/>
        <end position="145"/>
    </location>
</feature>
<protein>
    <submittedName>
        <fullName evidence="2">Uncharacterized protein</fullName>
    </submittedName>
</protein>
<evidence type="ECO:0000313" key="3">
    <source>
        <dbReference type="Proteomes" id="UP000807342"/>
    </source>
</evidence>
<evidence type="ECO:0000313" key="2">
    <source>
        <dbReference type="EMBL" id="KAF9439753.1"/>
    </source>
</evidence>
<reference evidence="2" key="1">
    <citation type="submission" date="2020-11" db="EMBL/GenBank/DDBJ databases">
        <authorList>
            <consortium name="DOE Joint Genome Institute"/>
            <person name="Ahrendt S."/>
            <person name="Riley R."/>
            <person name="Andreopoulos W."/>
            <person name="Labutti K."/>
            <person name="Pangilinan J."/>
            <person name="Ruiz-Duenas F.J."/>
            <person name="Barrasa J.M."/>
            <person name="Sanchez-Garcia M."/>
            <person name="Camarero S."/>
            <person name="Miyauchi S."/>
            <person name="Serrano A."/>
            <person name="Linde D."/>
            <person name="Babiker R."/>
            <person name="Drula E."/>
            <person name="Ayuso-Fernandez I."/>
            <person name="Pacheco R."/>
            <person name="Padilla G."/>
            <person name="Ferreira P."/>
            <person name="Barriuso J."/>
            <person name="Kellner H."/>
            <person name="Castanera R."/>
            <person name="Alfaro M."/>
            <person name="Ramirez L."/>
            <person name="Pisabarro A.G."/>
            <person name="Kuo A."/>
            <person name="Tritt A."/>
            <person name="Lipzen A."/>
            <person name="He G."/>
            <person name="Yan M."/>
            <person name="Ng V."/>
            <person name="Cullen D."/>
            <person name="Martin F."/>
            <person name="Rosso M.-N."/>
            <person name="Henrissat B."/>
            <person name="Hibbett D."/>
            <person name="Martinez A.T."/>
            <person name="Grigoriev I.V."/>
        </authorList>
    </citation>
    <scope>NUCLEOTIDE SEQUENCE</scope>
    <source>
        <strain evidence="2">MF-IS2</strain>
    </source>
</reference>
<comment type="caution">
    <text evidence="2">The sequence shown here is derived from an EMBL/GenBank/DDBJ whole genome shotgun (WGS) entry which is preliminary data.</text>
</comment>
<sequence>MSQLYDKVVAQTLTDISGALKEGAKLLGTSVTGAGRAHADSESAEEPWVDHTAAVGHTCPSTPHSDRVVGGKGKDKASEHSTHDDGASIEPPYEDTGLSTPEAADDDEYLSEDKSHIQTDGKESPPLWSDMEDSGDLGPVPSFEHVCPEDLQPQQSIDEYIFENIELCCKHQMRCEKRKQYILSMESDLQSQRDQIMALQEALKLQAAMNTPVPEVGPIANTQPTEESNEWSPQKYSKPNLTSG</sequence>
<accession>A0A9P5WW52</accession>
<name>A0A9P5WW52_9AGAR</name>
<keyword evidence="3" id="KW-1185">Reference proteome</keyword>